<dbReference type="RefSeq" id="WP_092703740.1">
    <property type="nucleotide sequence ID" value="NZ_FOSR01000008.1"/>
</dbReference>
<dbReference type="PROSITE" id="PS51186">
    <property type="entry name" value="GNAT"/>
    <property type="match status" value="1"/>
</dbReference>
<proteinExistence type="predicted"/>
<keyword evidence="2" id="KW-0808">Transferase</keyword>
<feature type="domain" description="N-acetyltransferase" evidence="1">
    <location>
        <begin position="95"/>
        <end position="255"/>
    </location>
</feature>
<organism evidence="2 3">
    <name type="scientific">Rhodanobacter glycinis</name>
    <dbReference type="NCBI Taxonomy" id="582702"/>
    <lineage>
        <taxon>Bacteria</taxon>
        <taxon>Pseudomonadati</taxon>
        <taxon>Pseudomonadota</taxon>
        <taxon>Gammaproteobacteria</taxon>
        <taxon>Lysobacterales</taxon>
        <taxon>Rhodanobacteraceae</taxon>
        <taxon>Rhodanobacter</taxon>
    </lineage>
</organism>
<name>A0A1I4D679_9GAMM</name>
<dbReference type="Proteomes" id="UP000198725">
    <property type="component" value="Unassembled WGS sequence"/>
</dbReference>
<evidence type="ECO:0000313" key="3">
    <source>
        <dbReference type="Proteomes" id="UP000198725"/>
    </source>
</evidence>
<keyword evidence="3" id="KW-1185">Reference proteome</keyword>
<dbReference type="AlphaFoldDB" id="A0A1I4D679"/>
<dbReference type="SUPFAM" id="SSF55729">
    <property type="entry name" value="Acyl-CoA N-acyltransferases (Nat)"/>
    <property type="match status" value="1"/>
</dbReference>
<dbReference type="GO" id="GO:0016747">
    <property type="term" value="F:acyltransferase activity, transferring groups other than amino-acyl groups"/>
    <property type="evidence" value="ECO:0007669"/>
    <property type="project" value="InterPro"/>
</dbReference>
<dbReference type="InterPro" id="IPR000182">
    <property type="entry name" value="GNAT_dom"/>
</dbReference>
<dbReference type="EMBL" id="FOSR01000008">
    <property type="protein sequence ID" value="SFK88320.1"/>
    <property type="molecule type" value="Genomic_DNA"/>
</dbReference>
<sequence length="268" mass="29950">MSTRVLELSEVDTARFGFRMARGRLELDDDVSDRLISEIHEHRYDIEILRVPAGALQTLRGARQRGMMPIHADTLVYYEASLPGSISPSHVNAGIRYELATAKDIQDVARVATEGFAQYRNHYHANTLLEPSAILEGYVQWATSSLVRQCEGQVTYIAKSGEQTLGFIACRLNRETNVCEVILNAVAPDCQGRGIYTQGLVHVMSTVSAVGYRRLVISTQVWNYRVQQVWARLGMSLYQAYDTYHFNNVGGLSAPASNGVIHRAEWGQ</sequence>
<reference evidence="3" key="1">
    <citation type="submission" date="2016-10" db="EMBL/GenBank/DDBJ databases">
        <authorList>
            <person name="Varghese N."/>
            <person name="Submissions S."/>
        </authorList>
    </citation>
    <scope>NUCLEOTIDE SEQUENCE [LARGE SCALE GENOMIC DNA]</scope>
    <source>
        <strain evidence="3">MO64</strain>
    </source>
</reference>
<dbReference type="CDD" id="cd04301">
    <property type="entry name" value="NAT_SF"/>
    <property type="match status" value="1"/>
</dbReference>
<evidence type="ECO:0000259" key="1">
    <source>
        <dbReference type="PROSITE" id="PS51186"/>
    </source>
</evidence>
<dbReference type="Pfam" id="PF00583">
    <property type="entry name" value="Acetyltransf_1"/>
    <property type="match status" value="1"/>
</dbReference>
<dbReference type="InterPro" id="IPR016181">
    <property type="entry name" value="Acyl_CoA_acyltransferase"/>
</dbReference>
<gene>
    <name evidence="2" type="ORF">SAMN05192579_10875</name>
</gene>
<evidence type="ECO:0000313" key="2">
    <source>
        <dbReference type="EMBL" id="SFK88320.1"/>
    </source>
</evidence>
<accession>A0A1I4D679</accession>
<dbReference type="Gene3D" id="3.40.630.30">
    <property type="match status" value="1"/>
</dbReference>
<protein>
    <submittedName>
        <fullName evidence="2">Acetyltransferase (GNAT) family protein</fullName>
    </submittedName>
</protein>